<proteinExistence type="predicted"/>
<dbReference type="SMART" id="SM00256">
    <property type="entry name" value="FBOX"/>
    <property type="match status" value="1"/>
</dbReference>
<reference evidence="2 3" key="1">
    <citation type="submission" date="2020-10" db="EMBL/GenBank/DDBJ databases">
        <title>The Coptis chinensis genome and diversification of protoberbering-type alkaloids.</title>
        <authorList>
            <person name="Wang B."/>
            <person name="Shu S."/>
            <person name="Song C."/>
            <person name="Liu Y."/>
        </authorList>
    </citation>
    <scope>NUCLEOTIDE SEQUENCE [LARGE SCALE GENOMIC DNA]</scope>
    <source>
        <strain evidence="2">HL-2020</strain>
        <tissue evidence="2">Leaf</tissue>
    </source>
</reference>
<dbReference type="InterPro" id="IPR001810">
    <property type="entry name" value="F-box_dom"/>
</dbReference>
<dbReference type="InterPro" id="IPR036047">
    <property type="entry name" value="F-box-like_dom_sf"/>
</dbReference>
<accession>A0A835MK62</accession>
<name>A0A835MK62_9MAGN</name>
<dbReference type="Pfam" id="PF00646">
    <property type="entry name" value="F-box"/>
    <property type="match status" value="1"/>
</dbReference>
<evidence type="ECO:0000259" key="1">
    <source>
        <dbReference type="PROSITE" id="PS50181"/>
    </source>
</evidence>
<dbReference type="AlphaFoldDB" id="A0A835MK62"/>
<sequence>MTILNKKTWASVVRDGGKRPLDDVKNLNQAEEGLMLFCDDIMSSILTKLPIESLLRSSCVCKRWRNLIQESHFINMQVNKSLQSPRFVLVDESRVWILDREVKARIPIETWKTREIILGKDLKVVYIAAAYHSYLCLCRYDDCDHISIYNPITKECIKLPTPNYSLMKSNIGLGFDGISKKYKVVRSYDDVFSDFLHTMKCEILTLGENSWRKVYPPCQVKSTKPLFVDGGFHWVMHKVINPDLGEILTLDIASESFQTIKITSSVRQPDAASNGRLELINIGESLALVEARTSCIHVWQLVDRKTTGYSVYQHTTHDVSTINKTFITAAYKLVGMMSNGNFLFQLHHFPLYHPCYCGDDWCEEDYAEDSYDYKQKARFVQYFPQEKKFRLIHAPDVPDNFLTYFFTPNLGSLNALTELP</sequence>
<evidence type="ECO:0000313" key="3">
    <source>
        <dbReference type="Proteomes" id="UP000631114"/>
    </source>
</evidence>
<keyword evidence="3" id="KW-1185">Reference proteome</keyword>
<feature type="domain" description="F-box" evidence="1">
    <location>
        <begin position="31"/>
        <end position="76"/>
    </location>
</feature>
<gene>
    <name evidence="2" type="ORF">IFM89_038500</name>
</gene>
<dbReference type="PANTHER" id="PTHR31672:SF13">
    <property type="entry name" value="F-BOX PROTEIN CPR30-LIKE"/>
    <property type="match status" value="1"/>
</dbReference>
<dbReference type="PANTHER" id="PTHR31672">
    <property type="entry name" value="BNACNNG10540D PROTEIN"/>
    <property type="match status" value="1"/>
</dbReference>
<organism evidence="2 3">
    <name type="scientific">Coptis chinensis</name>
    <dbReference type="NCBI Taxonomy" id="261450"/>
    <lineage>
        <taxon>Eukaryota</taxon>
        <taxon>Viridiplantae</taxon>
        <taxon>Streptophyta</taxon>
        <taxon>Embryophyta</taxon>
        <taxon>Tracheophyta</taxon>
        <taxon>Spermatophyta</taxon>
        <taxon>Magnoliopsida</taxon>
        <taxon>Ranunculales</taxon>
        <taxon>Ranunculaceae</taxon>
        <taxon>Coptidoideae</taxon>
        <taxon>Coptis</taxon>
    </lineage>
</organism>
<dbReference type="InterPro" id="IPR013187">
    <property type="entry name" value="F-box-assoc_dom_typ3"/>
</dbReference>
<dbReference type="NCBIfam" id="TIGR01640">
    <property type="entry name" value="F_box_assoc_1"/>
    <property type="match status" value="1"/>
</dbReference>
<protein>
    <recommendedName>
        <fullName evidence="1">F-box domain-containing protein</fullName>
    </recommendedName>
</protein>
<dbReference type="InterPro" id="IPR017451">
    <property type="entry name" value="F-box-assoc_interact_dom"/>
</dbReference>
<comment type="caution">
    <text evidence="2">The sequence shown here is derived from an EMBL/GenBank/DDBJ whole genome shotgun (WGS) entry which is preliminary data.</text>
</comment>
<dbReference type="EMBL" id="JADFTS010000001">
    <property type="protein sequence ID" value="KAF9626666.1"/>
    <property type="molecule type" value="Genomic_DNA"/>
</dbReference>
<dbReference type="Proteomes" id="UP000631114">
    <property type="component" value="Unassembled WGS sequence"/>
</dbReference>
<dbReference type="SUPFAM" id="SSF81383">
    <property type="entry name" value="F-box domain"/>
    <property type="match status" value="1"/>
</dbReference>
<evidence type="ECO:0000313" key="2">
    <source>
        <dbReference type="EMBL" id="KAF9626666.1"/>
    </source>
</evidence>
<dbReference type="InterPro" id="IPR050796">
    <property type="entry name" value="SCF_F-box_component"/>
</dbReference>
<dbReference type="PROSITE" id="PS50181">
    <property type="entry name" value="FBOX"/>
    <property type="match status" value="1"/>
</dbReference>
<dbReference type="OrthoDB" id="5319261at2759"/>
<dbReference type="Pfam" id="PF08268">
    <property type="entry name" value="FBA_3"/>
    <property type="match status" value="1"/>
</dbReference>
<dbReference type="Gene3D" id="1.20.1280.50">
    <property type="match status" value="1"/>
</dbReference>